<evidence type="ECO:0000256" key="2">
    <source>
        <dbReference type="SAM" id="Phobius"/>
    </source>
</evidence>
<dbReference type="InterPro" id="IPR017853">
    <property type="entry name" value="GH"/>
</dbReference>
<dbReference type="GO" id="GO:0015823">
    <property type="term" value="P:phenylalanine transport"/>
    <property type="evidence" value="ECO:0007669"/>
    <property type="project" value="TreeGrafter"/>
</dbReference>
<dbReference type="STRING" id="37546.A0A1B0FL36"/>
<protein>
    <recommendedName>
        <fullName evidence="3">N-acetyltransferase domain-containing protein</fullName>
    </recommendedName>
</protein>
<dbReference type="EMBL" id="CCAG010015536">
    <property type="status" value="NOT_ANNOTATED_CDS"/>
    <property type="molecule type" value="Genomic_DNA"/>
</dbReference>
<dbReference type="GO" id="GO:0016747">
    <property type="term" value="F:acyltransferase activity, transferring groups other than amino-acyl groups"/>
    <property type="evidence" value="ECO:0007669"/>
    <property type="project" value="InterPro"/>
</dbReference>
<dbReference type="InterPro" id="IPR000182">
    <property type="entry name" value="GNAT_dom"/>
</dbReference>
<dbReference type="PhylomeDB" id="A0A1B0FL36"/>
<keyword evidence="1" id="KW-0732">Signal</keyword>
<dbReference type="GO" id="GO:0016323">
    <property type="term" value="C:basolateral plasma membrane"/>
    <property type="evidence" value="ECO:0007669"/>
    <property type="project" value="TreeGrafter"/>
</dbReference>
<dbReference type="Gene3D" id="3.40.630.30">
    <property type="match status" value="1"/>
</dbReference>
<dbReference type="InterPro" id="IPR006047">
    <property type="entry name" value="GH13_cat_dom"/>
</dbReference>
<evidence type="ECO:0000313" key="5">
    <source>
        <dbReference type="Proteomes" id="UP000092444"/>
    </source>
</evidence>
<reference evidence="4" key="1">
    <citation type="submission" date="2020-05" db="UniProtKB">
        <authorList>
            <consortium name="EnsemblMetazoa"/>
        </authorList>
    </citation>
    <scope>IDENTIFICATION</scope>
    <source>
        <strain evidence="4">Yale</strain>
    </source>
</reference>
<evidence type="ECO:0000259" key="3">
    <source>
        <dbReference type="PROSITE" id="PS51186"/>
    </source>
</evidence>
<dbReference type="GO" id="GO:0015190">
    <property type="term" value="F:L-leucine transmembrane transporter activity"/>
    <property type="evidence" value="ECO:0007669"/>
    <property type="project" value="TreeGrafter"/>
</dbReference>
<evidence type="ECO:0000313" key="4">
    <source>
        <dbReference type="EnsemblMetazoa" id="GMOY004580-PA"/>
    </source>
</evidence>
<dbReference type="Pfam" id="PF00128">
    <property type="entry name" value="Alpha-amylase"/>
    <property type="match status" value="1"/>
</dbReference>
<dbReference type="Pfam" id="PF16028">
    <property type="entry name" value="SLC3A2_N"/>
    <property type="match status" value="1"/>
</dbReference>
<dbReference type="Gene3D" id="3.20.20.80">
    <property type="entry name" value="Glycosidases"/>
    <property type="match status" value="1"/>
</dbReference>
<dbReference type="GO" id="GO:0015173">
    <property type="term" value="F:aromatic amino acid transmembrane transporter activity"/>
    <property type="evidence" value="ECO:0007669"/>
    <property type="project" value="TreeGrafter"/>
</dbReference>
<keyword evidence="2" id="KW-1133">Transmembrane helix</keyword>
<organism evidence="4 5">
    <name type="scientific">Glossina morsitans morsitans</name>
    <name type="common">Savannah tsetse fly</name>
    <dbReference type="NCBI Taxonomy" id="37546"/>
    <lineage>
        <taxon>Eukaryota</taxon>
        <taxon>Metazoa</taxon>
        <taxon>Ecdysozoa</taxon>
        <taxon>Arthropoda</taxon>
        <taxon>Hexapoda</taxon>
        <taxon>Insecta</taxon>
        <taxon>Pterygota</taxon>
        <taxon>Neoptera</taxon>
        <taxon>Endopterygota</taxon>
        <taxon>Diptera</taxon>
        <taxon>Brachycera</taxon>
        <taxon>Muscomorpha</taxon>
        <taxon>Hippoboscoidea</taxon>
        <taxon>Glossinidae</taxon>
        <taxon>Glossina</taxon>
    </lineage>
</organism>
<feature type="transmembrane region" description="Helical" evidence="2">
    <location>
        <begin position="162"/>
        <end position="184"/>
    </location>
</feature>
<name>A0A1B0FL36_GLOMM</name>
<dbReference type="InterPro" id="IPR031984">
    <property type="entry name" value="SLC3A2_N"/>
</dbReference>
<feature type="domain" description="N-acetyltransferase" evidence="3">
    <location>
        <begin position="608"/>
        <end position="757"/>
    </location>
</feature>
<keyword evidence="2" id="KW-0812">Transmembrane</keyword>
<dbReference type="SUPFAM" id="SSF51445">
    <property type="entry name" value="(Trans)glycosidases"/>
    <property type="match status" value="1"/>
</dbReference>
<dbReference type="GO" id="GO:0016324">
    <property type="term" value="C:apical plasma membrane"/>
    <property type="evidence" value="ECO:0007669"/>
    <property type="project" value="TreeGrafter"/>
</dbReference>
<accession>A0A1B0FL36</accession>
<evidence type="ECO:0000256" key="1">
    <source>
        <dbReference type="ARBA" id="ARBA00022729"/>
    </source>
</evidence>
<dbReference type="GO" id="GO:1903801">
    <property type="term" value="P:L-leucine import across plasma membrane"/>
    <property type="evidence" value="ECO:0007669"/>
    <property type="project" value="TreeGrafter"/>
</dbReference>
<dbReference type="InterPro" id="IPR016181">
    <property type="entry name" value="Acyl_CoA_acyltransferase"/>
</dbReference>
<dbReference type="GO" id="GO:0005975">
    <property type="term" value="P:carbohydrate metabolic process"/>
    <property type="evidence" value="ECO:0007669"/>
    <property type="project" value="InterPro"/>
</dbReference>
<dbReference type="Pfam" id="PF00583">
    <property type="entry name" value="Acetyltransf_1"/>
    <property type="match status" value="1"/>
</dbReference>
<dbReference type="GO" id="GO:1904273">
    <property type="term" value="P:L-alanine import across plasma membrane"/>
    <property type="evidence" value="ECO:0007669"/>
    <property type="project" value="TreeGrafter"/>
</dbReference>
<keyword evidence="2" id="KW-0472">Membrane</keyword>
<dbReference type="InterPro" id="IPR042280">
    <property type="entry name" value="SLC3A2"/>
</dbReference>
<dbReference type="VEuPathDB" id="VectorBase:GMOY004580"/>
<dbReference type="AlphaFoldDB" id="A0A1B0FL36"/>
<dbReference type="PROSITE" id="PS51186">
    <property type="entry name" value="GNAT"/>
    <property type="match status" value="1"/>
</dbReference>
<dbReference type="PANTHER" id="PTHR46673">
    <property type="entry name" value="4F2 CELL-SURFACE ANTIGEN HEAVY CHAIN"/>
    <property type="match status" value="1"/>
</dbReference>
<proteinExistence type="predicted"/>
<dbReference type="Proteomes" id="UP000092444">
    <property type="component" value="Unassembled WGS sequence"/>
</dbReference>
<dbReference type="EnsemblMetazoa" id="GMOY004580-RA">
    <property type="protein sequence ID" value="GMOY004580-PA"/>
    <property type="gene ID" value="GMOY004580"/>
</dbReference>
<dbReference type="GO" id="GO:0015180">
    <property type="term" value="F:L-alanine transmembrane transporter activity"/>
    <property type="evidence" value="ECO:0007669"/>
    <property type="project" value="TreeGrafter"/>
</dbReference>
<dbReference type="SUPFAM" id="SSF55729">
    <property type="entry name" value="Acyl-CoA N-acyltransferases (Nat)"/>
    <property type="match status" value="1"/>
</dbReference>
<keyword evidence="5" id="KW-1185">Reference proteome</keyword>
<dbReference type="CDD" id="cd04301">
    <property type="entry name" value="NAT_SF"/>
    <property type="match status" value="1"/>
</dbReference>
<dbReference type="PANTHER" id="PTHR46673:SF1">
    <property type="entry name" value="4F2 CELL-SURFACE ANTIGEN HEAVY CHAIN"/>
    <property type="match status" value="1"/>
</dbReference>
<sequence length="765" mass="86982">MDSVLLNVGPLDYSEKQTEKEVETYKPISEDIKKDDSGPIKAENGFGEYKLMKKKSIQKRAKKTSLPPVENLALKSEVNSTTDQKMTQEDTVNDGADEQMLRVEDNDKLTGKRDEVKFIKGDHQNGDAKIDIGGTPTPAFTGMTKEELMKYANDPFWVRLRWIFFITFWFIWLAMLGGAIFIIIDAPKCAAPAPLPWYKRGLLARFSTFSVAEDDIVKVQKMKAVGAIYELPAEFTYTVRDADVEKKIKDIVNRYNDIDVNVVFDIVPNFVPKQSRIMTEAIADESKRSAFIWIEKPEAPNKWLSLVNGSAWSEVLPGNYVLSQFGDGLYDLHMNDTIVKRELSDVLRHLAALGVKGIRMKNSKFYILSKNIQDEIPSGNTQYDLTEYGFWTHTHTTFQEGLGDTLYEYKAIFENSTDDALFTVAEDMIRPEVYKTHNGEMSVDIPMYGRFVQNLGSEAHLSANNELMRKMGTGAWLQWNLEDINKAASDNPSAIIYFLSLLPGTPILPADSMDKLNGSMYKHIAQLRSSPSYMHGDFHTFDSEHLLAYASKVSLLVREMAQYNPQRNVETASRAKNPLESIHGAFTYETPPGGVESKGYSLYCRCKKDLDTKILKWAFKLAELNVAPFYRRLSVGWKPKVKQSDLNKSWARYLVAFDSNKIPVGYAMFRFDMDYGQGVLYCYELQLDPSVQRQGLGKFMMSTLEKCASFWNMEKVILTVLINNDGARTFFRAIGYTLDHTTPDVLERADYEILSKSVPPRLIKI</sequence>